<evidence type="ECO:0000259" key="2">
    <source>
        <dbReference type="PROSITE" id="PS50104"/>
    </source>
</evidence>
<dbReference type="Pfam" id="PF13676">
    <property type="entry name" value="TIR_2"/>
    <property type="match status" value="1"/>
</dbReference>
<dbReference type="Proteomes" id="UP000006461">
    <property type="component" value="Chromosome"/>
</dbReference>
<accession>I4F0X0</accession>
<dbReference type="STRING" id="477641.MODMU_3880"/>
<dbReference type="SUPFAM" id="SSF52200">
    <property type="entry name" value="Toll/Interleukin receptor TIR domain"/>
    <property type="match status" value="1"/>
</dbReference>
<keyword evidence="1" id="KW-0175">Coiled coil</keyword>
<dbReference type="PROSITE" id="PS50104">
    <property type="entry name" value="TIR"/>
    <property type="match status" value="1"/>
</dbReference>
<keyword evidence="4" id="KW-1185">Reference proteome</keyword>
<dbReference type="KEGG" id="mmar:MODMU_3880"/>
<evidence type="ECO:0000256" key="1">
    <source>
        <dbReference type="SAM" id="Coils"/>
    </source>
</evidence>
<dbReference type="eggNOG" id="COG1262">
    <property type="taxonomic scope" value="Bacteria"/>
</dbReference>
<dbReference type="InterPro" id="IPR035897">
    <property type="entry name" value="Toll_tir_struct_dom_sf"/>
</dbReference>
<evidence type="ECO:0000313" key="4">
    <source>
        <dbReference type="Proteomes" id="UP000006461"/>
    </source>
</evidence>
<reference evidence="3 4" key="1">
    <citation type="journal article" date="2012" name="J. Bacteriol.">
        <title>Genome Sequence of Radiation-Resistant Modestobacter marinus Strain BC501, a Representative Actinobacterium That Thrives on Calcareous Stone Surfaces.</title>
        <authorList>
            <person name="Normand P."/>
            <person name="Gury J."/>
            <person name="Pujic P."/>
            <person name="Chouaia B."/>
            <person name="Crotti E."/>
            <person name="Brusetti L."/>
            <person name="Daffonchio D."/>
            <person name="Vacherie B."/>
            <person name="Barbe V."/>
            <person name="Medigue C."/>
            <person name="Calteau A."/>
            <person name="Ghodhbane-Gtari F."/>
            <person name="Essoussi I."/>
            <person name="Nouioui I."/>
            <person name="Abbassi-Ghozzi I."/>
            <person name="Gtari M."/>
        </authorList>
    </citation>
    <scope>NUCLEOTIDE SEQUENCE [LARGE SCALE GENOMIC DNA]</scope>
    <source>
        <strain evidence="4">BC 501</strain>
    </source>
</reference>
<feature type="coiled-coil region" evidence="1">
    <location>
        <begin position="29"/>
        <end position="92"/>
    </location>
</feature>
<dbReference type="HOGENOM" id="CLU_092393_0_0_11"/>
<dbReference type="InterPro" id="IPR000157">
    <property type="entry name" value="TIR_dom"/>
</dbReference>
<organism evidence="3 4">
    <name type="scientific">Modestobacter italicus (strain DSM 44449 / CECT 9708 / BC 501)</name>
    <dbReference type="NCBI Taxonomy" id="2732864"/>
    <lineage>
        <taxon>Bacteria</taxon>
        <taxon>Bacillati</taxon>
        <taxon>Actinomycetota</taxon>
        <taxon>Actinomycetes</taxon>
        <taxon>Geodermatophilales</taxon>
        <taxon>Geodermatophilaceae</taxon>
        <taxon>Modestobacter</taxon>
    </lineage>
</organism>
<sequence>MATGFNKSQFEAAIRAAARKQQAEIDRVNRENKRRVEAYNREASRVNARNRQAAQRQLDAHNREIERVNAHNRQVNQRNQRANEQNRTAVANLNRQLRSVSSSGPSYTPAEQTLADRIQAQVVLHPDRDLDAFLSYARSDGSEVGVALRDALEALGVAVWFDEIAIVPGRSQSLQMDRGLRTARCGITLLTQAYLTGRFWTERELGALLHKATLIPVLHNVTFEEVAEYSGILPDLAGFETSRDCVEVIAEKIAAAVLPAEPS</sequence>
<dbReference type="AlphaFoldDB" id="I4F0X0"/>
<name>I4F0X0_MODI5</name>
<dbReference type="PATRIC" id="fig|477641.3.peg.3629"/>
<feature type="domain" description="TIR" evidence="2">
    <location>
        <begin position="128"/>
        <end position="257"/>
    </location>
</feature>
<dbReference type="GO" id="GO:0007165">
    <property type="term" value="P:signal transduction"/>
    <property type="evidence" value="ECO:0007669"/>
    <property type="project" value="InterPro"/>
</dbReference>
<proteinExistence type="predicted"/>
<evidence type="ECO:0000313" key="3">
    <source>
        <dbReference type="EMBL" id="CCH89283.1"/>
    </source>
</evidence>
<dbReference type="Gene3D" id="3.40.50.10140">
    <property type="entry name" value="Toll/interleukin-1 receptor homology (TIR) domain"/>
    <property type="match status" value="1"/>
</dbReference>
<dbReference type="EMBL" id="FO203431">
    <property type="protein sequence ID" value="CCH89283.1"/>
    <property type="molecule type" value="Genomic_DNA"/>
</dbReference>
<protein>
    <recommendedName>
        <fullName evidence="2">TIR domain-containing protein</fullName>
    </recommendedName>
</protein>
<gene>
    <name evidence="3" type="ordered locus">MODMU_3880</name>
</gene>